<accession>A0ACD5UCA4</accession>
<reference evidence="1" key="1">
    <citation type="submission" date="2021-05" db="EMBL/GenBank/DDBJ databases">
        <authorList>
            <person name="Scholz U."/>
            <person name="Mascher M."/>
            <person name="Fiebig A."/>
        </authorList>
    </citation>
    <scope>NUCLEOTIDE SEQUENCE [LARGE SCALE GENOMIC DNA]</scope>
</reference>
<proteinExistence type="predicted"/>
<keyword evidence="2" id="KW-1185">Reference proteome</keyword>
<dbReference type="EnsemblPlants" id="AVESA.00010b.r2.2AG0228780.1">
    <property type="protein sequence ID" value="AVESA.00010b.r2.2AG0228780.1.CDS"/>
    <property type="gene ID" value="AVESA.00010b.r2.2AG0228780"/>
</dbReference>
<dbReference type="Proteomes" id="UP001732700">
    <property type="component" value="Chromosome 2A"/>
</dbReference>
<protein>
    <submittedName>
        <fullName evidence="1">Uncharacterized protein</fullName>
    </submittedName>
</protein>
<sequence>MSNLANCRTETSPRCQPIYKFRPLSRVSVDSKLNSSPLKTFLTNFPPPRLIRLQASPVLTAMAPTAAPLRNLLPGSPFKPSGHQIIAQYLAPRALRGDTTTVPGLVADDVDVFSAANPAALPFHPSSRRDHGEVWGYFYGDYPTDDVRPVPGGCWVRYGAEKGYVHGHGRAMEAVAFRRRFAFHVTWRADDGEVVAVPTPWLMKEYRLNKGAAAFRAAAARVGPKANMDCVVRKIFAKPPPPPPPCSSEVEEFPASGYPGGEESGYSSDEDLKRIGCRFVEEPARKRGPFCDNRSRRLVVVTFRNP</sequence>
<evidence type="ECO:0000313" key="1">
    <source>
        <dbReference type="EnsemblPlants" id="AVESA.00010b.r2.2AG0228780.1.CDS"/>
    </source>
</evidence>
<organism evidence="1 2">
    <name type="scientific">Avena sativa</name>
    <name type="common">Oat</name>
    <dbReference type="NCBI Taxonomy" id="4498"/>
    <lineage>
        <taxon>Eukaryota</taxon>
        <taxon>Viridiplantae</taxon>
        <taxon>Streptophyta</taxon>
        <taxon>Embryophyta</taxon>
        <taxon>Tracheophyta</taxon>
        <taxon>Spermatophyta</taxon>
        <taxon>Magnoliopsida</taxon>
        <taxon>Liliopsida</taxon>
        <taxon>Poales</taxon>
        <taxon>Poaceae</taxon>
        <taxon>BOP clade</taxon>
        <taxon>Pooideae</taxon>
        <taxon>Poodae</taxon>
        <taxon>Poeae</taxon>
        <taxon>Poeae Chloroplast Group 1 (Aveneae type)</taxon>
        <taxon>Aveninae</taxon>
        <taxon>Avena</taxon>
    </lineage>
</organism>
<reference evidence="1" key="2">
    <citation type="submission" date="2025-09" db="UniProtKB">
        <authorList>
            <consortium name="EnsemblPlants"/>
        </authorList>
    </citation>
    <scope>IDENTIFICATION</scope>
</reference>
<name>A0ACD5UCA4_AVESA</name>
<evidence type="ECO:0000313" key="2">
    <source>
        <dbReference type="Proteomes" id="UP001732700"/>
    </source>
</evidence>